<accession>A0A871RCJ8</accession>
<evidence type="ECO:0000256" key="1">
    <source>
        <dbReference type="ARBA" id="ARBA00001966"/>
    </source>
</evidence>
<evidence type="ECO:0000259" key="12">
    <source>
        <dbReference type="PROSITE" id="PS50222"/>
    </source>
</evidence>
<name>A0A871RCJ8_DEKBR</name>
<evidence type="ECO:0000313" key="13">
    <source>
        <dbReference type="EMBL" id="QOU20762.1"/>
    </source>
</evidence>
<organism evidence="13 14">
    <name type="scientific">Dekkera bruxellensis</name>
    <name type="common">Brettanomyces custersii</name>
    <dbReference type="NCBI Taxonomy" id="5007"/>
    <lineage>
        <taxon>Eukaryota</taxon>
        <taxon>Fungi</taxon>
        <taxon>Dikarya</taxon>
        <taxon>Ascomycota</taxon>
        <taxon>Saccharomycotina</taxon>
        <taxon>Pichiomycetes</taxon>
        <taxon>Pichiales</taxon>
        <taxon>Pichiaceae</taxon>
        <taxon>Brettanomyces</taxon>
    </lineage>
</organism>
<dbReference type="AlphaFoldDB" id="A0A871RCJ8"/>
<feature type="domain" description="EF-hand" evidence="12">
    <location>
        <begin position="679"/>
        <end position="714"/>
    </location>
</feature>
<feature type="region of interest" description="Disordered" evidence="11">
    <location>
        <begin position="533"/>
        <end position="552"/>
    </location>
</feature>
<feature type="domain" description="EF-hand" evidence="12">
    <location>
        <begin position="638"/>
        <end position="673"/>
    </location>
</feature>
<evidence type="ECO:0000256" key="5">
    <source>
        <dbReference type="ARBA" id="ARBA00022837"/>
    </source>
</evidence>
<sequence length="724" mass="81329">MSEVLPPALSSTQDADIEFAKTKDISKDIPRGRLGPINSQKARESADQLYSLLKEYYSVDKTAQYLNQKTNSGDYKFKEVALQFPDDLVRDSAIVCQLLQESISGDRRVWVLADTSYSPCCIDEVAGEHVGADLILHFGEACLNPVEKVNSAYIFGKPYLDTAKVIELFRKQYSNKEDKICIMTDTQYSLHLHDIYVILKKEYPNLVFADVDLQKSGSNSLVIDREVTEREPGLSAYDLSRIIYGLNADQILSVGEDDDYSTITQDYSLFYIGVPPDPKLILLSTKFSSLAVVDPVTLDVSGNRTPSLSRRYRFMMIARNASTIGILVNTLSLENTRKLLNKVVKWIKNAGKKHYMFVVGKPNVAKLANFDTIDVWCILGCGQSGIVIDSYGDYYKPIITPYELQLALLPEVTWTGKWIVDFKEVMSQPDYEEEEKEKDIVGKAKESNKRDEDKDEYAPEFDPVTGKLVASRPLRQLKHLEIELSDQRETIEGSNDEKSLATRLSSELSIGNTISTSVSQLQNHTWTGLGSDYKQQEEDEQGSFSEEGAKVEEGRSGIARDYDYDLGSDEIDRLAKRFMKLDKDNSGAIDKDEFLSIPGIGQNPLAKRVIDIFDENKGGDIDFREFVTGLSTFSSSGSVDDKLKFLFKVYDIDNDGYISNGELFLVLRMMVASSLSDVQLQQLVDRTIMESDDDGDGRLSFAEFKKIIESTTDVTKKLSLGDKI</sequence>
<comment type="similarity">
    <text evidence="3 10">Belongs to the DPH1/DPH2 family. DPH2 subfamily.</text>
</comment>
<proteinExistence type="inferred from homology"/>
<feature type="compositionally biased region" description="Basic and acidic residues" evidence="11">
    <location>
        <begin position="437"/>
        <end position="452"/>
    </location>
</feature>
<dbReference type="Gene3D" id="3.40.50.11860">
    <property type="entry name" value="Diphthamide synthesis DPH1/DPH2 domain 3"/>
    <property type="match status" value="1"/>
</dbReference>
<evidence type="ECO:0000256" key="8">
    <source>
        <dbReference type="ARBA" id="ARBA00034128"/>
    </source>
</evidence>
<dbReference type="GeneID" id="64572401"/>
<evidence type="ECO:0000256" key="10">
    <source>
        <dbReference type="RuleBase" id="RU364133"/>
    </source>
</evidence>
<evidence type="ECO:0000256" key="6">
    <source>
        <dbReference type="ARBA" id="ARBA00023004"/>
    </source>
</evidence>
<dbReference type="PANTHER" id="PTHR10762">
    <property type="entry name" value="DIPHTHAMIDE BIOSYNTHESIS PROTEIN"/>
    <property type="match status" value="1"/>
</dbReference>
<dbReference type="FunFam" id="1.10.238.10:FF:000001">
    <property type="entry name" value="Calmodulin 1"/>
    <property type="match status" value="1"/>
</dbReference>
<evidence type="ECO:0000256" key="11">
    <source>
        <dbReference type="SAM" id="MobiDB-lite"/>
    </source>
</evidence>
<keyword evidence="7 10" id="KW-0411">Iron-sulfur</keyword>
<dbReference type="SMART" id="SM00054">
    <property type="entry name" value="EFh"/>
    <property type="match status" value="4"/>
</dbReference>
<dbReference type="Gene3D" id="3.40.50.11840">
    <property type="entry name" value="Diphthamide synthesis DPH1/DPH2 domain 1"/>
    <property type="match status" value="1"/>
</dbReference>
<dbReference type="SUPFAM" id="SSF47473">
    <property type="entry name" value="EF-hand"/>
    <property type="match status" value="1"/>
</dbReference>
<comment type="pathway">
    <text evidence="2 10">Protein modification; peptidyl-diphthamide biosynthesis.</text>
</comment>
<comment type="cofactor">
    <cofactor evidence="1">
        <name>[4Fe-4S] cluster</name>
        <dbReference type="ChEBI" id="CHEBI:49883"/>
    </cofactor>
</comment>
<feature type="region of interest" description="Disordered" evidence="11">
    <location>
        <begin position="433"/>
        <end position="462"/>
    </location>
</feature>
<dbReference type="NCBIfam" id="TIGR00322">
    <property type="entry name" value="diphth2_R"/>
    <property type="match status" value="1"/>
</dbReference>
<comment type="subunit">
    <text evidence="8">Component of the 2-(3-amino-3-carboxypropyl)histidine synthase complex composed of DPH1, DPH2, DPH3 and a NADH-dependent reductase, predominantly CBR1.</text>
</comment>
<keyword evidence="6 10" id="KW-0408">Iron</keyword>
<evidence type="ECO:0000256" key="7">
    <source>
        <dbReference type="ARBA" id="ARBA00023014"/>
    </source>
</evidence>
<dbReference type="GO" id="GO:0090560">
    <property type="term" value="F:2-(3-amino-3-carboxypropyl)histidine synthase activity"/>
    <property type="evidence" value="ECO:0007669"/>
    <property type="project" value="InterPro"/>
</dbReference>
<gene>
    <name evidence="13" type="ORF">BRETT_000476</name>
</gene>
<dbReference type="InterPro" id="IPR011992">
    <property type="entry name" value="EF-hand-dom_pair"/>
</dbReference>
<dbReference type="GO" id="GO:0005737">
    <property type="term" value="C:cytoplasm"/>
    <property type="evidence" value="ECO:0007669"/>
    <property type="project" value="UniProtKB-SubCell"/>
</dbReference>
<evidence type="ECO:0000256" key="4">
    <source>
        <dbReference type="ARBA" id="ARBA00022723"/>
    </source>
</evidence>
<dbReference type="GO" id="GO:0051536">
    <property type="term" value="F:iron-sulfur cluster binding"/>
    <property type="evidence" value="ECO:0007669"/>
    <property type="project" value="UniProtKB-KW"/>
</dbReference>
<keyword evidence="4 10" id="KW-0479">Metal-binding</keyword>
<dbReference type="Proteomes" id="UP000663131">
    <property type="component" value="Chromosome 8"/>
</dbReference>
<dbReference type="PANTHER" id="PTHR10762:SF2">
    <property type="entry name" value="2-(3-AMINO-3-CARBOXYPROPYL)HISTIDINE SYNTHASE SUBUNIT 2"/>
    <property type="match status" value="1"/>
</dbReference>
<dbReference type="PROSITE" id="PS00018">
    <property type="entry name" value="EF_HAND_1"/>
    <property type="match status" value="4"/>
</dbReference>
<dbReference type="GO" id="GO:0017183">
    <property type="term" value="P:protein histidyl modification to diphthamide"/>
    <property type="evidence" value="ECO:0007669"/>
    <property type="project" value="UniProtKB-UniPathway"/>
</dbReference>
<dbReference type="Gene3D" id="1.10.238.10">
    <property type="entry name" value="EF-hand"/>
    <property type="match status" value="1"/>
</dbReference>
<dbReference type="UniPathway" id="UPA00559"/>
<dbReference type="NCBIfam" id="TIGR00272">
    <property type="entry name" value="DPH2"/>
    <property type="match status" value="1"/>
</dbReference>
<protein>
    <recommendedName>
        <fullName evidence="10">2-(3-amino-3-carboxypropyl)histidine synthase subunit 2</fullName>
    </recommendedName>
</protein>
<dbReference type="FunFam" id="3.40.50.11860:FF:000001">
    <property type="entry name" value="2-(3-amino-3-carboxypropyl)histidine synthase subunit 2"/>
    <property type="match status" value="1"/>
</dbReference>
<dbReference type="InterPro" id="IPR018247">
    <property type="entry name" value="EF_Hand_1_Ca_BS"/>
</dbReference>
<evidence type="ECO:0000256" key="2">
    <source>
        <dbReference type="ARBA" id="ARBA00005156"/>
    </source>
</evidence>
<feature type="domain" description="EF-hand" evidence="12">
    <location>
        <begin position="606"/>
        <end position="636"/>
    </location>
</feature>
<dbReference type="SFLD" id="SFLDS00032">
    <property type="entry name" value="Radical_SAM_3-amino-3-carboxyp"/>
    <property type="match status" value="1"/>
</dbReference>
<feature type="domain" description="EF-hand" evidence="12">
    <location>
        <begin position="569"/>
        <end position="604"/>
    </location>
</feature>
<dbReference type="CDD" id="cd00051">
    <property type="entry name" value="EFh"/>
    <property type="match status" value="1"/>
</dbReference>
<keyword evidence="10" id="KW-0963">Cytoplasm</keyword>
<evidence type="ECO:0000256" key="3">
    <source>
        <dbReference type="ARBA" id="ARBA00006179"/>
    </source>
</evidence>
<dbReference type="Pfam" id="PF01866">
    <property type="entry name" value="Diphthamide_syn"/>
    <property type="match status" value="1"/>
</dbReference>
<dbReference type="InterPro" id="IPR042265">
    <property type="entry name" value="DPH1/DPH2_3"/>
</dbReference>
<dbReference type="EMBL" id="CP063136">
    <property type="protein sequence ID" value="QOU20762.1"/>
    <property type="molecule type" value="Genomic_DNA"/>
</dbReference>
<dbReference type="Pfam" id="PF13499">
    <property type="entry name" value="EF-hand_7"/>
    <property type="match status" value="2"/>
</dbReference>
<comment type="function">
    <text evidence="9">Required for the first step of diphthamide biosynthesis, a post-translational modification of histidine which occurs in elongation factor 2. DPH1 and DPH2 transfer a 3-amino-3-carboxypropyl (ACP) group from S-adenosyl-L-methionine (SAM) to a histidine residue, the reaction is assisted by a reduction system comprising DPH3 and a NADH-dependent reductase, predominantly CBR1. Facilitates the reduction of the catalytic iron-sulfur cluster found in the DPH1 subunit.</text>
</comment>
<keyword evidence="5" id="KW-0106">Calcium</keyword>
<comment type="function">
    <text evidence="10">Required for the first step of diphthamide biosynthesis, a post-translational modification of histidine which occurs in elongation factor 2. DPH1 and DPH2 transfer a 3-amino-3-carboxypropyl (ACP) group from S-adenosyl-L-methionine (SAM) to a histidine residue, the reaction is assisted by a reduction system comprising DPH3 and a NADH-dependent reductase. Facilitates the reduction of the catalytic iron-sulfur cluster found in the DPH1 subunit.</text>
</comment>
<comment type="subcellular location">
    <subcellularLocation>
        <location evidence="10">Cytoplasm</location>
    </subcellularLocation>
</comment>
<evidence type="ECO:0000313" key="14">
    <source>
        <dbReference type="Proteomes" id="UP000663131"/>
    </source>
</evidence>
<dbReference type="InterPro" id="IPR002048">
    <property type="entry name" value="EF_hand_dom"/>
</dbReference>
<dbReference type="InterPro" id="IPR010014">
    <property type="entry name" value="DHP2"/>
</dbReference>
<dbReference type="InterPro" id="IPR016435">
    <property type="entry name" value="DPH1/DPH2"/>
</dbReference>
<dbReference type="InterPro" id="IPR042263">
    <property type="entry name" value="DPH1/DPH2_1"/>
</dbReference>
<dbReference type="OrthoDB" id="449241at2759"/>
<dbReference type="SFLD" id="SFLDG01121">
    <property type="entry name" value="Diphthamide_biosynthesis"/>
    <property type="match status" value="1"/>
</dbReference>
<dbReference type="GO" id="GO:0005509">
    <property type="term" value="F:calcium ion binding"/>
    <property type="evidence" value="ECO:0007669"/>
    <property type="project" value="InterPro"/>
</dbReference>
<dbReference type="PROSITE" id="PS50222">
    <property type="entry name" value="EF_HAND_2"/>
    <property type="match status" value="4"/>
</dbReference>
<dbReference type="KEGG" id="bbrx:BRETT_000476"/>
<evidence type="ECO:0000256" key="9">
    <source>
        <dbReference type="ARBA" id="ARBA00054092"/>
    </source>
</evidence>
<dbReference type="SFLD" id="SFLDF00408">
    <property type="entry name" value="Diphthamide_biosynthesis_famil"/>
    <property type="match status" value="1"/>
</dbReference>
<dbReference type="RefSeq" id="XP_041137255.1">
    <property type="nucleotide sequence ID" value="XM_041279041.1"/>
</dbReference>
<reference evidence="13" key="2">
    <citation type="journal article" name="BMC Genomics">
        <title>New genome assemblies reveal patterns of domestication and adaptation across Brettanomyces (Dekkera) species.</title>
        <authorList>
            <person name="Roach M.J."/>
            <person name="Borneman A.R."/>
        </authorList>
    </citation>
    <scope>NUCLEOTIDE SEQUENCE</scope>
    <source>
        <strain evidence="13">UCD 2041</strain>
    </source>
</reference>
<reference evidence="13" key="1">
    <citation type="submission" date="2020-10" db="EMBL/GenBank/DDBJ databases">
        <authorList>
            <person name="Palmer J.M."/>
        </authorList>
    </citation>
    <scope>NUCLEOTIDE SEQUENCE</scope>
    <source>
        <strain evidence="13">UCD 2041</strain>
    </source>
</reference>